<protein>
    <submittedName>
        <fullName evidence="4">Uncharacterized protein</fullName>
    </submittedName>
</protein>
<sequence>MTARQPLTPATGLDSAALLDRVSRQWDDDIVGQLVEYIRLPAKSPHFDPDWEKHGYIDAAVAQAKAWVEKQGVAGLKLEVIRLEGRTPVLFFDIPATGGLEGDRTVFLYGHLDKQPEMTGWRDGFGPWIPVIEDGKLYGRGGADDGYAVFAAISAISALDAQGVARRRCIGLIETCEESGSYDLPAYLEALAPRMGDVALVVALDSGAGNYDQLWATTSLRGLINGTLTVKILTEGVHSGDAGGVVPSSFRIARSLLDRIDDSGTGVVKSPSFQCEIPAERLEQAKQAAQILGESVWKRFPWTSCCNDGETARIFAQPVTKDPVELILNRTWRAALAVTGADGLPALESAGNVQRPFTSLKLSLRLPPVVEGPAAAQNLKDMLETNVPYSATASFDADSAATGWNAPATAPWLAAALDGASQALFGKPAAFMGEGGTIPFMGMLGERFPKAQMLVTGVLGPKSNAHGPNEFIHIEYAKKVTAATALVIAAAR</sequence>
<dbReference type="GO" id="GO:0046872">
    <property type="term" value="F:metal ion binding"/>
    <property type="evidence" value="ECO:0007669"/>
    <property type="project" value="UniProtKB-KW"/>
</dbReference>
<keyword evidence="3" id="KW-0378">Hydrolase</keyword>
<dbReference type="RefSeq" id="WP_171163512.1">
    <property type="nucleotide sequence ID" value="NZ_CP053073.1"/>
</dbReference>
<dbReference type="GO" id="GO:0008233">
    <property type="term" value="F:peptidase activity"/>
    <property type="evidence" value="ECO:0007669"/>
    <property type="project" value="UniProtKB-KW"/>
</dbReference>
<dbReference type="PANTHER" id="PTHR43270">
    <property type="entry name" value="BETA-ALA-HIS DIPEPTIDASE"/>
    <property type="match status" value="1"/>
</dbReference>
<dbReference type="InterPro" id="IPR051458">
    <property type="entry name" value="Cyt/Met_Dipeptidase"/>
</dbReference>
<dbReference type="Gene3D" id="3.30.70.360">
    <property type="match status" value="1"/>
</dbReference>
<dbReference type="GO" id="GO:0006508">
    <property type="term" value="P:proteolysis"/>
    <property type="evidence" value="ECO:0007669"/>
    <property type="project" value="UniProtKB-KW"/>
</dbReference>
<dbReference type="KEGG" id="upl:DSM104440_02686"/>
<evidence type="ECO:0000313" key="5">
    <source>
        <dbReference type="Proteomes" id="UP000503096"/>
    </source>
</evidence>
<dbReference type="AlphaFoldDB" id="A0A6M4H8E1"/>
<evidence type="ECO:0000256" key="2">
    <source>
        <dbReference type="ARBA" id="ARBA00022723"/>
    </source>
</evidence>
<dbReference type="PANTHER" id="PTHR43270:SF4">
    <property type="entry name" value="CARNOSINE DIPEPTIDASE 2, ISOFORM A"/>
    <property type="match status" value="1"/>
</dbReference>
<keyword evidence="1" id="KW-0645">Protease</keyword>
<keyword evidence="5" id="KW-1185">Reference proteome</keyword>
<dbReference type="EMBL" id="CP053073">
    <property type="protein sequence ID" value="QJR15860.1"/>
    <property type="molecule type" value="Genomic_DNA"/>
</dbReference>
<dbReference type="Pfam" id="PF01546">
    <property type="entry name" value="Peptidase_M20"/>
    <property type="match status" value="1"/>
</dbReference>
<name>A0A6M4H8E1_9PROT</name>
<dbReference type="InParanoid" id="A0A6M4H8E1"/>
<gene>
    <name evidence="4" type="ORF">DSM104440_02686</name>
</gene>
<proteinExistence type="predicted"/>
<dbReference type="InterPro" id="IPR002933">
    <property type="entry name" value="Peptidase_M20"/>
</dbReference>
<reference evidence="4 5" key="1">
    <citation type="submission" date="2020-04" db="EMBL/GenBank/DDBJ databases">
        <title>Usitatibacter rugosus gen. nov., sp. nov. and Usitatibacter palustris sp. nov., novel members of Usitatibacteraceae fam. nov. within the order Nitrosomonadales isolated from soil.</title>
        <authorList>
            <person name="Huber K.J."/>
            <person name="Neumann-Schaal M."/>
            <person name="Geppert A."/>
            <person name="Luckner M."/>
            <person name="Wanner G."/>
            <person name="Overmann J."/>
        </authorList>
    </citation>
    <scope>NUCLEOTIDE SEQUENCE [LARGE SCALE GENOMIC DNA]</scope>
    <source>
        <strain evidence="4 5">Swamp67</strain>
    </source>
</reference>
<dbReference type="Proteomes" id="UP000503096">
    <property type="component" value="Chromosome"/>
</dbReference>
<organism evidence="4 5">
    <name type="scientific">Usitatibacter palustris</name>
    <dbReference type="NCBI Taxonomy" id="2732487"/>
    <lineage>
        <taxon>Bacteria</taxon>
        <taxon>Pseudomonadati</taxon>
        <taxon>Pseudomonadota</taxon>
        <taxon>Betaproteobacteria</taxon>
        <taxon>Nitrosomonadales</taxon>
        <taxon>Usitatibacteraceae</taxon>
        <taxon>Usitatibacter</taxon>
    </lineage>
</organism>
<evidence type="ECO:0000313" key="4">
    <source>
        <dbReference type="EMBL" id="QJR15860.1"/>
    </source>
</evidence>
<evidence type="ECO:0000256" key="1">
    <source>
        <dbReference type="ARBA" id="ARBA00022670"/>
    </source>
</evidence>
<accession>A0A6M4H8E1</accession>
<dbReference type="Gene3D" id="3.40.630.10">
    <property type="entry name" value="Zn peptidases"/>
    <property type="match status" value="1"/>
</dbReference>
<keyword evidence="2" id="KW-0479">Metal-binding</keyword>
<evidence type="ECO:0000256" key="3">
    <source>
        <dbReference type="ARBA" id="ARBA00022801"/>
    </source>
</evidence>
<dbReference type="CDD" id="cd05682">
    <property type="entry name" value="M20_dipept_dapE"/>
    <property type="match status" value="1"/>
</dbReference>
<dbReference type="SUPFAM" id="SSF53187">
    <property type="entry name" value="Zn-dependent exopeptidases"/>
    <property type="match status" value="1"/>
</dbReference>